<feature type="region of interest" description="Disordered" evidence="1">
    <location>
        <begin position="1"/>
        <end position="21"/>
    </location>
</feature>
<dbReference type="Pfam" id="PF12680">
    <property type="entry name" value="SnoaL_2"/>
    <property type="match status" value="1"/>
</dbReference>
<organism evidence="3 4">
    <name type="scientific">Sphingobium agri</name>
    <dbReference type="NCBI Taxonomy" id="2933566"/>
    <lineage>
        <taxon>Bacteria</taxon>
        <taxon>Pseudomonadati</taxon>
        <taxon>Pseudomonadota</taxon>
        <taxon>Alphaproteobacteria</taxon>
        <taxon>Sphingomonadales</taxon>
        <taxon>Sphingomonadaceae</taxon>
        <taxon>Sphingobium</taxon>
    </lineage>
</organism>
<reference evidence="3 4" key="1">
    <citation type="submission" date="2022-04" db="EMBL/GenBank/DDBJ databases">
        <authorList>
            <person name="Huq M.A."/>
        </authorList>
    </citation>
    <scope>NUCLEOTIDE SEQUENCE [LARGE SCALE GENOMIC DNA]</scope>
    <source>
        <strain evidence="3 4">MAH-33</strain>
    </source>
</reference>
<dbReference type="InterPro" id="IPR032710">
    <property type="entry name" value="NTF2-like_dom_sf"/>
</dbReference>
<evidence type="ECO:0000313" key="3">
    <source>
        <dbReference type="EMBL" id="MCK0532840.1"/>
    </source>
</evidence>
<accession>A0ABT0E0F1</accession>
<dbReference type="Gene3D" id="3.10.450.50">
    <property type="match status" value="1"/>
</dbReference>
<comment type="caution">
    <text evidence="3">The sequence shown here is derived from an EMBL/GenBank/DDBJ whole genome shotgun (WGS) entry which is preliminary data.</text>
</comment>
<evidence type="ECO:0000256" key="1">
    <source>
        <dbReference type="SAM" id="MobiDB-lite"/>
    </source>
</evidence>
<dbReference type="RefSeq" id="WP_247233760.1">
    <property type="nucleotide sequence ID" value="NZ_JALKHS010000011.1"/>
</dbReference>
<dbReference type="EMBL" id="JALKHS010000011">
    <property type="protein sequence ID" value="MCK0532840.1"/>
    <property type="molecule type" value="Genomic_DNA"/>
</dbReference>
<dbReference type="Proteomes" id="UP001203512">
    <property type="component" value="Unassembled WGS sequence"/>
</dbReference>
<evidence type="ECO:0000259" key="2">
    <source>
        <dbReference type="Pfam" id="PF12680"/>
    </source>
</evidence>
<dbReference type="InterPro" id="IPR037401">
    <property type="entry name" value="SnoaL-like"/>
</dbReference>
<protein>
    <submittedName>
        <fullName evidence="3">Nuclear transport factor 2 family protein</fullName>
    </submittedName>
</protein>
<proteinExistence type="predicted"/>
<dbReference type="SUPFAM" id="SSF54427">
    <property type="entry name" value="NTF2-like"/>
    <property type="match status" value="1"/>
</dbReference>
<name>A0ABT0E0F1_9SPHN</name>
<feature type="domain" description="SnoaL-like" evidence="2">
    <location>
        <begin position="30"/>
        <end position="132"/>
    </location>
</feature>
<sequence>MAELPSIASDMAPQESKGPPADHIRSVFAAYAERQSAGDVEGILALFAEEAVVRDPANAPSHHGKAALRSFFEAGFAASGGANDMKLEGAVRIAGNQAAAAFIVRTLRSRPVYRVETLDVMTFDDAGLITEMVAYWGPDNFTRED</sequence>
<evidence type="ECO:0000313" key="4">
    <source>
        <dbReference type="Proteomes" id="UP001203512"/>
    </source>
</evidence>
<gene>
    <name evidence="3" type="ORF">MU848_14715</name>
</gene>
<keyword evidence="4" id="KW-1185">Reference proteome</keyword>